<proteinExistence type="predicted"/>
<dbReference type="Pfam" id="PF00566">
    <property type="entry name" value="RabGAP-TBC"/>
    <property type="match status" value="1"/>
</dbReference>
<dbReference type="SMART" id="SM00164">
    <property type="entry name" value="TBC"/>
    <property type="match status" value="1"/>
</dbReference>
<dbReference type="EMBL" id="HBEK01008138">
    <property type="protein sequence ID" value="CAD8394433.1"/>
    <property type="molecule type" value="Transcribed_RNA"/>
</dbReference>
<accession>A0A7S0BI22</accession>
<organism evidence="2">
    <name type="scientific">Rhodosorus marinus</name>
    <dbReference type="NCBI Taxonomy" id="101924"/>
    <lineage>
        <taxon>Eukaryota</taxon>
        <taxon>Rhodophyta</taxon>
        <taxon>Stylonematophyceae</taxon>
        <taxon>Stylonematales</taxon>
        <taxon>Stylonemataceae</taxon>
        <taxon>Rhodosorus</taxon>
    </lineage>
</organism>
<dbReference type="SUPFAM" id="SSF47923">
    <property type="entry name" value="Ypt/Rab-GAP domain of gyp1p"/>
    <property type="match status" value="2"/>
</dbReference>
<reference evidence="2" key="1">
    <citation type="submission" date="2021-01" db="EMBL/GenBank/DDBJ databases">
        <authorList>
            <person name="Corre E."/>
            <person name="Pelletier E."/>
            <person name="Niang G."/>
            <person name="Scheremetjew M."/>
            <person name="Finn R."/>
            <person name="Kale V."/>
            <person name="Holt S."/>
            <person name="Cochrane G."/>
            <person name="Meng A."/>
            <person name="Brown T."/>
            <person name="Cohen L."/>
        </authorList>
    </citation>
    <scope>NUCLEOTIDE SEQUENCE</scope>
    <source>
        <strain evidence="2">UTEX LB 2760</strain>
    </source>
</reference>
<dbReference type="Gene3D" id="1.10.472.80">
    <property type="entry name" value="Ypt/Rab-GAP domain of gyp1p, domain 3"/>
    <property type="match status" value="1"/>
</dbReference>
<dbReference type="PROSITE" id="PS50086">
    <property type="entry name" value="TBC_RABGAP"/>
    <property type="match status" value="1"/>
</dbReference>
<evidence type="ECO:0000259" key="1">
    <source>
        <dbReference type="PROSITE" id="PS50086"/>
    </source>
</evidence>
<gene>
    <name evidence="2" type="ORF">RMAR0315_LOCUS4418</name>
</gene>
<dbReference type="InterPro" id="IPR035969">
    <property type="entry name" value="Rab-GAP_TBC_sf"/>
</dbReference>
<feature type="domain" description="Rab-GAP TBC" evidence="1">
    <location>
        <begin position="75"/>
        <end position="279"/>
    </location>
</feature>
<dbReference type="PANTHER" id="PTHR22957">
    <property type="entry name" value="TBC1 DOMAIN FAMILY MEMBER GTPASE-ACTIVATING PROTEIN"/>
    <property type="match status" value="1"/>
</dbReference>
<dbReference type="PANTHER" id="PTHR22957:SF268">
    <property type="entry name" value="ANKYRIN REPEAT-CONTAINING PROTEIN"/>
    <property type="match status" value="1"/>
</dbReference>
<dbReference type="Gene3D" id="1.10.10.750">
    <property type="entry name" value="Ypt/Rab-GAP domain of gyp1p, domain 1"/>
    <property type="match status" value="1"/>
</dbReference>
<evidence type="ECO:0000313" key="2">
    <source>
        <dbReference type="EMBL" id="CAD8394433.1"/>
    </source>
</evidence>
<dbReference type="GO" id="GO:0005096">
    <property type="term" value="F:GTPase activator activity"/>
    <property type="evidence" value="ECO:0007669"/>
    <property type="project" value="TreeGrafter"/>
</dbReference>
<name>A0A7S0BI22_9RHOD</name>
<protein>
    <recommendedName>
        <fullName evidence="1">Rab-GAP TBC domain-containing protein</fullName>
    </recommendedName>
</protein>
<sequence>MEKIHFESPSSDMLSTLLRNNALSGLVPEFPAGEIQEDGLEPDSAADERLERFRELLDNETHMNVHKLAKEARNGVPEEVRSEVWKYILGVLRPEKSDEISYQQKLQKEYNEFVSHIYDDDEVVRRVVHEVRRLKALSTSTAQFFSREDKSKGKLDENMFVRLISIQLGRSRMQIEYYPTMVRLVAPLLQVNRAESDAYYCFDALMKKHEAFFTRDGLNRAVTNFLTLLRALEPEFVSHLESEEVEPNSWVPAWMQTLLAGQLARPLLLRLWDTYFASSEGLELHTYVCLAVVTWMRDELLDQEGPDISESLLNLPSTMFMDQIITRAYNIREDVVGRRLL</sequence>
<dbReference type="AlphaFoldDB" id="A0A7S0BI22"/>
<dbReference type="InterPro" id="IPR000195">
    <property type="entry name" value="Rab-GAP-TBC_dom"/>
</dbReference>